<dbReference type="EMBL" id="JBHFNR010000059">
    <property type="protein sequence ID" value="MFB2892972.1"/>
    <property type="molecule type" value="Genomic_DNA"/>
</dbReference>
<dbReference type="InterPro" id="IPR003615">
    <property type="entry name" value="HNH_nuc"/>
</dbReference>
<sequence length="170" mass="19526">MKTISKLCEFCGTTFLANLKEVKRGNGRYCSRSCAGKGIAQKINSPKPPNCVCLFCKTAFYRPPNQIRKSKSGLFFCSRNCKDHAQRIEGLSVLNPRHYKDGNAGYRQIALRHYKPVCSRCGYDKYIEILEVHHKNGNRSDNCPENLEILCPNCHCEHHFLTKTGRWRIQ</sequence>
<keyword evidence="3" id="KW-1185">Reference proteome</keyword>
<dbReference type="RefSeq" id="WP_413262637.1">
    <property type="nucleotide sequence ID" value="NZ_JBHFNR010000059.1"/>
</dbReference>
<name>A0ABV4XMM7_9CYAN</name>
<evidence type="ECO:0000313" key="3">
    <source>
        <dbReference type="Proteomes" id="UP001576784"/>
    </source>
</evidence>
<comment type="caution">
    <text evidence="2">The sequence shown here is derived from an EMBL/GenBank/DDBJ whole genome shotgun (WGS) entry which is preliminary data.</text>
</comment>
<keyword evidence="2" id="KW-0255">Endonuclease</keyword>
<reference evidence="2 3" key="1">
    <citation type="submission" date="2024-09" db="EMBL/GenBank/DDBJ databases">
        <title>Floridaenema gen nov. (Aerosakkonemataceae, Aerosakkonematales ord. nov., Cyanobacteria) from benthic tropical and subtropical fresh waters, with the description of four new species.</title>
        <authorList>
            <person name="Moretto J.A."/>
            <person name="Berthold D.E."/>
            <person name="Lefler F.W."/>
            <person name="Huang I.-S."/>
            <person name="Laughinghouse H. IV."/>
        </authorList>
    </citation>
    <scope>NUCLEOTIDE SEQUENCE [LARGE SCALE GENOMIC DNA]</scope>
    <source>
        <strain evidence="2 3">BLCC-F50</strain>
    </source>
</reference>
<proteinExistence type="predicted"/>
<dbReference type="InterPro" id="IPR044925">
    <property type="entry name" value="His-Me_finger_sf"/>
</dbReference>
<dbReference type="GO" id="GO:0004519">
    <property type="term" value="F:endonuclease activity"/>
    <property type="evidence" value="ECO:0007669"/>
    <property type="project" value="UniProtKB-KW"/>
</dbReference>
<accession>A0ABV4XMM7</accession>
<protein>
    <submittedName>
        <fullName evidence="2">HNH endonuclease</fullName>
    </submittedName>
</protein>
<dbReference type="SMART" id="SM00507">
    <property type="entry name" value="HNHc"/>
    <property type="match status" value="1"/>
</dbReference>
<dbReference type="SUPFAM" id="SSF54060">
    <property type="entry name" value="His-Me finger endonucleases"/>
    <property type="match status" value="1"/>
</dbReference>
<keyword evidence="2" id="KW-0378">Hydrolase</keyword>
<feature type="domain" description="HNH nuclease" evidence="1">
    <location>
        <begin position="106"/>
        <end position="156"/>
    </location>
</feature>
<evidence type="ECO:0000313" key="2">
    <source>
        <dbReference type="EMBL" id="MFB2892972.1"/>
    </source>
</evidence>
<dbReference type="CDD" id="cd00085">
    <property type="entry name" value="HNHc"/>
    <property type="match status" value="1"/>
</dbReference>
<evidence type="ECO:0000259" key="1">
    <source>
        <dbReference type="SMART" id="SM00507"/>
    </source>
</evidence>
<organism evidence="2 3">
    <name type="scientific">Floridaenema flaviceps BLCC-F50</name>
    <dbReference type="NCBI Taxonomy" id="3153642"/>
    <lineage>
        <taxon>Bacteria</taxon>
        <taxon>Bacillati</taxon>
        <taxon>Cyanobacteriota</taxon>
        <taxon>Cyanophyceae</taxon>
        <taxon>Oscillatoriophycideae</taxon>
        <taxon>Aerosakkonematales</taxon>
        <taxon>Aerosakkonemataceae</taxon>
        <taxon>Floridanema</taxon>
        <taxon>Floridanema flaviceps</taxon>
    </lineage>
</organism>
<keyword evidence="2" id="KW-0540">Nuclease</keyword>
<dbReference type="Proteomes" id="UP001576784">
    <property type="component" value="Unassembled WGS sequence"/>
</dbReference>
<dbReference type="Gene3D" id="3.90.75.20">
    <property type="match status" value="1"/>
</dbReference>
<gene>
    <name evidence="2" type="ORF">ACE1CI_08650</name>
</gene>